<evidence type="ECO:0000313" key="2">
    <source>
        <dbReference type="EMBL" id="UTV29651.1"/>
    </source>
</evidence>
<protein>
    <recommendedName>
        <fullName evidence="4">Lipoprotein</fullName>
    </recommendedName>
</protein>
<feature type="signal peptide" evidence="1">
    <location>
        <begin position="1"/>
        <end position="22"/>
    </location>
</feature>
<gene>
    <name evidence="2" type="ORF">NNL38_21815</name>
</gene>
<keyword evidence="1" id="KW-0732">Signal</keyword>
<dbReference type="Proteomes" id="UP001057998">
    <property type="component" value="Chromosome 2"/>
</dbReference>
<dbReference type="EMBL" id="CP101509">
    <property type="protein sequence ID" value="UTV29651.1"/>
    <property type="molecule type" value="Genomic_DNA"/>
</dbReference>
<name>A0ABY5GLJ3_9GAMM</name>
<dbReference type="PROSITE" id="PS51257">
    <property type="entry name" value="PROKAR_LIPOPROTEIN"/>
    <property type="match status" value="1"/>
</dbReference>
<keyword evidence="3" id="KW-1185">Reference proteome</keyword>
<reference evidence="2" key="1">
    <citation type="submission" date="2022-07" db="EMBL/GenBank/DDBJ databases">
        <title>Genome sequencing of Photobacterium atrarenae GJH2-4.</title>
        <authorList>
            <person name="Park S.-J."/>
        </authorList>
    </citation>
    <scope>NUCLEOTIDE SEQUENCE</scope>
    <source>
        <strain evidence="2">GJH2-4</strain>
    </source>
</reference>
<evidence type="ECO:0000256" key="1">
    <source>
        <dbReference type="SAM" id="SignalP"/>
    </source>
</evidence>
<dbReference type="RefSeq" id="WP_255390969.1">
    <property type="nucleotide sequence ID" value="NZ_CP101509.1"/>
</dbReference>
<organism evidence="2 3">
    <name type="scientific">Photobacterium atrarenae</name>
    <dbReference type="NCBI Taxonomy" id="865757"/>
    <lineage>
        <taxon>Bacteria</taxon>
        <taxon>Pseudomonadati</taxon>
        <taxon>Pseudomonadota</taxon>
        <taxon>Gammaproteobacteria</taxon>
        <taxon>Vibrionales</taxon>
        <taxon>Vibrionaceae</taxon>
        <taxon>Photobacterium</taxon>
    </lineage>
</organism>
<feature type="chain" id="PRO_5046368417" description="Lipoprotein" evidence="1">
    <location>
        <begin position="23"/>
        <end position="164"/>
    </location>
</feature>
<evidence type="ECO:0000313" key="3">
    <source>
        <dbReference type="Proteomes" id="UP001057998"/>
    </source>
</evidence>
<proteinExistence type="predicted"/>
<sequence length="164" mass="18439">MKSYAITPALAVLALVGCQSTATPTVNTNSAVSVCNIGDDYKDMRSNWTSYEQSIQDCGGAKNVERAMIQNRTFARKNNKGQVVYYRFDSAGQGVYVGKSGEERISWTIDNDKYLNISMPNNWKVTWVLTDTQEDTWGVKVYERNSSEQYLWSAAYTVSPNSQE</sequence>
<accession>A0ABY5GLJ3</accession>
<evidence type="ECO:0008006" key="4">
    <source>
        <dbReference type="Google" id="ProtNLM"/>
    </source>
</evidence>